<dbReference type="InterPro" id="IPR001810">
    <property type="entry name" value="F-box_dom"/>
</dbReference>
<evidence type="ECO:0000313" key="3">
    <source>
        <dbReference type="Proteomes" id="UP001085076"/>
    </source>
</evidence>
<evidence type="ECO:0000259" key="1">
    <source>
        <dbReference type="Pfam" id="PF00646"/>
    </source>
</evidence>
<dbReference type="SUPFAM" id="SSF63829">
    <property type="entry name" value="Calcium-dependent phosphotriesterase"/>
    <property type="match status" value="1"/>
</dbReference>
<dbReference type="InterPro" id="IPR036047">
    <property type="entry name" value="F-box-like_dom_sf"/>
</dbReference>
<gene>
    <name evidence="2" type="ORF">J5N97_019447</name>
</gene>
<comment type="caution">
    <text evidence="2">The sequence shown here is derived from an EMBL/GenBank/DDBJ whole genome shotgun (WGS) entry which is preliminary data.</text>
</comment>
<name>A0A9D5CE51_9LILI</name>
<dbReference type="Proteomes" id="UP001085076">
    <property type="component" value="Miscellaneous, Linkage group lg05"/>
</dbReference>
<dbReference type="PANTHER" id="PTHR31672">
    <property type="entry name" value="BNACNNG10540D PROTEIN"/>
    <property type="match status" value="1"/>
</dbReference>
<reference evidence="2" key="1">
    <citation type="submission" date="2021-03" db="EMBL/GenBank/DDBJ databases">
        <authorList>
            <person name="Li Z."/>
            <person name="Yang C."/>
        </authorList>
    </citation>
    <scope>NUCLEOTIDE SEQUENCE</scope>
    <source>
        <strain evidence="2">Dzin_1.0</strain>
        <tissue evidence="2">Leaf</tissue>
    </source>
</reference>
<dbReference type="EMBL" id="JAGGNH010000005">
    <property type="protein sequence ID" value="KAJ0971488.1"/>
    <property type="molecule type" value="Genomic_DNA"/>
</dbReference>
<sequence length="367" mass="42417">MAGLNQDLITEVLLRLPVKSVFRFKLVCRDWLQYVMCPLFAQTYQSHNGPSTLAGFLQTRSSRTYFYPVNNSKQYSSRAMITPNLRNLQSIHRIVASSDGRLLLVDRHNGWELLCNSVTGELFEIPEFPHWAHGVGIIHQEPHVKLVFAYHTKGGMTTCQTLCCTEYIMFKTFTTETNQWTTMFVHLSKGMCFDEMEDAGVVVGDAMYWMAQTGHVLQYKVSCAEEGKSKMISRPYQCCLHNANSLHCVSNDSLYYCSNDSKDARIWVLSDDHNMSWCMKYKVRLGDGMDGYYGRALHVCLKQEVMFMWFFNNTGTNFGRMIKFGLMDGKMEVVYRTQRRKHYVISIVPYFFPSWPAASFVRTESMI</sequence>
<proteinExistence type="predicted"/>
<dbReference type="Pfam" id="PF00646">
    <property type="entry name" value="F-box"/>
    <property type="match status" value="1"/>
</dbReference>
<protein>
    <recommendedName>
        <fullName evidence="1">F-box domain-containing protein</fullName>
    </recommendedName>
</protein>
<dbReference type="SUPFAM" id="SSF81383">
    <property type="entry name" value="F-box domain"/>
    <property type="match status" value="1"/>
</dbReference>
<dbReference type="InterPro" id="IPR050796">
    <property type="entry name" value="SCF_F-box_component"/>
</dbReference>
<evidence type="ECO:0000313" key="2">
    <source>
        <dbReference type="EMBL" id="KAJ0971488.1"/>
    </source>
</evidence>
<reference evidence="2" key="2">
    <citation type="journal article" date="2022" name="Hortic Res">
        <title>The genome of Dioscorea zingiberensis sheds light on the biosynthesis, origin and evolution of the medicinally important diosgenin saponins.</title>
        <authorList>
            <person name="Li Y."/>
            <person name="Tan C."/>
            <person name="Li Z."/>
            <person name="Guo J."/>
            <person name="Li S."/>
            <person name="Chen X."/>
            <person name="Wang C."/>
            <person name="Dai X."/>
            <person name="Yang H."/>
            <person name="Song W."/>
            <person name="Hou L."/>
            <person name="Xu J."/>
            <person name="Tong Z."/>
            <person name="Xu A."/>
            <person name="Yuan X."/>
            <person name="Wang W."/>
            <person name="Yang Q."/>
            <person name="Chen L."/>
            <person name="Sun Z."/>
            <person name="Wang K."/>
            <person name="Pan B."/>
            <person name="Chen J."/>
            <person name="Bao Y."/>
            <person name="Liu F."/>
            <person name="Qi X."/>
            <person name="Gang D.R."/>
            <person name="Wen J."/>
            <person name="Li J."/>
        </authorList>
    </citation>
    <scope>NUCLEOTIDE SEQUENCE</scope>
    <source>
        <strain evidence="2">Dzin_1.0</strain>
    </source>
</reference>
<dbReference type="AlphaFoldDB" id="A0A9D5CE51"/>
<feature type="domain" description="F-box" evidence="1">
    <location>
        <begin position="4"/>
        <end position="35"/>
    </location>
</feature>
<keyword evidence="3" id="KW-1185">Reference proteome</keyword>
<dbReference type="OrthoDB" id="601306at2759"/>
<organism evidence="2 3">
    <name type="scientific">Dioscorea zingiberensis</name>
    <dbReference type="NCBI Taxonomy" id="325984"/>
    <lineage>
        <taxon>Eukaryota</taxon>
        <taxon>Viridiplantae</taxon>
        <taxon>Streptophyta</taxon>
        <taxon>Embryophyta</taxon>
        <taxon>Tracheophyta</taxon>
        <taxon>Spermatophyta</taxon>
        <taxon>Magnoliopsida</taxon>
        <taxon>Liliopsida</taxon>
        <taxon>Dioscoreales</taxon>
        <taxon>Dioscoreaceae</taxon>
        <taxon>Dioscorea</taxon>
    </lineage>
</organism>
<accession>A0A9D5CE51</accession>